<dbReference type="AlphaFoldDB" id="A0AA36DX33"/>
<protein>
    <submittedName>
        <fullName evidence="1">Uncharacterized protein</fullName>
    </submittedName>
</protein>
<gene>
    <name evidence="1" type="ORF">LSALG_LOCUS14834</name>
</gene>
<sequence>MDVVADATTRLIEGIITFNKDYLNDLQVKQKTNEFFFLKVEECLSDMKEVELDPIRNLVLRLPTNAPHPVYVSHGGDRGVGSLNVSEEDIGFGVGKVISTQIPTTIMMKIIVSTSTTRIDTQKESSNKRSLD</sequence>
<evidence type="ECO:0000313" key="1">
    <source>
        <dbReference type="EMBL" id="CAI9274779.1"/>
    </source>
</evidence>
<name>A0AA36DX33_LACSI</name>
<evidence type="ECO:0000313" key="2">
    <source>
        <dbReference type="Proteomes" id="UP001177003"/>
    </source>
</evidence>
<keyword evidence="2" id="KW-1185">Reference proteome</keyword>
<dbReference type="Proteomes" id="UP001177003">
    <property type="component" value="Chromosome 3"/>
</dbReference>
<proteinExistence type="predicted"/>
<dbReference type="EMBL" id="OX465079">
    <property type="protein sequence ID" value="CAI9274779.1"/>
    <property type="molecule type" value="Genomic_DNA"/>
</dbReference>
<accession>A0AA36DX33</accession>
<reference evidence="1" key="1">
    <citation type="submission" date="2023-04" db="EMBL/GenBank/DDBJ databases">
        <authorList>
            <person name="Vijverberg K."/>
            <person name="Xiong W."/>
            <person name="Schranz E."/>
        </authorList>
    </citation>
    <scope>NUCLEOTIDE SEQUENCE</scope>
</reference>
<organism evidence="1 2">
    <name type="scientific">Lactuca saligna</name>
    <name type="common">Willowleaf lettuce</name>
    <dbReference type="NCBI Taxonomy" id="75948"/>
    <lineage>
        <taxon>Eukaryota</taxon>
        <taxon>Viridiplantae</taxon>
        <taxon>Streptophyta</taxon>
        <taxon>Embryophyta</taxon>
        <taxon>Tracheophyta</taxon>
        <taxon>Spermatophyta</taxon>
        <taxon>Magnoliopsida</taxon>
        <taxon>eudicotyledons</taxon>
        <taxon>Gunneridae</taxon>
        <taxon>Pentapetalae</taxon>
        <taxon>asterids</taxon>
        <taxon>campanulids</taxon>
        <taxon>Asterales</taxon>
        <taxon>Asteraceae</taxon>
        <taxon>Cichorioideae</taxon>
        <taxon>Cichorieae</taxon>
        <taxon>Lactucinae</taxon>
        <taxon>Lactuca</taxon>
    </lineage>
</organism>